<name>A0A2T3AJV6_9PEZI</name>
<dbReference type="Proteomes" id="UP000241462">
    <property type="component" value="Unassembled WGS sequence"/>
</dbReference>
<comment type="similarity">
    <text evidence="1">Belongs to the IF-3 family.</text>
</comment>
<dbReference type="GO" id="GO:0003743">
    <property type="term" value="F:translation initiation factor activity"/>
    <property type="evidence" value="ECO:0007669"/>
    <property type="project" value="UniProtKB-KW"/>
</dbReference>
<dbReference type="EMBL" id="KZ678381">
    <property type="protein sequence ID" value="PSS00771.1"/>
    <property type="molecule type" value="Genomic_DNA"/>
</dbReference>
<evidence type="ECO:0000256" key="1">
    <source>
        <dbReference type="ARBA" id="ARBA00005439"/>
    </source>
</evidence>
<feature type="coiled-coil region" evidence="4">
    <location>
        <begin position="172"/>
        <end position="207"/>
    </location>
</feature>
<keyword evidence="2" id="KW-0396">Initiation factor</keyword>
<dbReference type="InParanoid" id="A0A2T3AJV6"/>
<keyword evidence="4" id="KW-0175">Coiled coil</keyword>
<evidence type="ECO:0000256" key="5">
    <source>
        <dbReference type="SAM" id="MobiDB-lite"/>
    </source>
</evidence>
<dbReference type="InterPro" id="IPR036788">
    <property type="entry name" value="T_IF-3_C_sf"/>
</dbReference>
<proteinExistence type="inferred from homology"/>
<evidence type="ECO:0000256" key="4">
    <source>
        <dbReference type="SAM" id="Coils"/>
    </source>
</evidence>
<evidence type="ECO:0000313" key="6">
    <source>
        <dbReference type="EMBL" id="PSS00771.1"/>
    </source>
</evidence>
<dbReference type="GO" id="GO:0032790">
    <property type="term" value="P:ribosome disassembly"/>
    <property type="evidence" value="ECO:0007669"/>
    <property type="project" value="TreeGrafter"/>
</dbReference>
<dbReference type="OrthoDB" id="21573at2759"/>
<dbReference type="InterPro" id="IPR001288">
    <property type="entry name" value="Translation_initiation_fac_3"/>
</dbReference>
<evidence type="ECO:0000313" key="7">
    <source>
        <dbReference type="Proteomes" id="UP000241462"/>
    </source>
</evidence>
<accession>A0A2T3AJV6</accession>
<protein>
    <recommendedName>
        <fullName evidence="8">Translation initiation factor IF-3, C-terminal domain-domain-containing protein</fullName>
    </recommendedName>
</protein>
<dbReference type="AlphaFoldDB" id="A0A2T3AJV6"/>
<reference evidence="6 7" key="1">
    <citation type="journal article" date="2018" name="Mycol. Prog.">
        <title>Coniella lustricola, a new species from submerged detritus.</title>
        <authorList>
            <person name="Raudabaugh D.B."/>
            <person name="Iturriaga T."/>
            <person name="Carver A."/>
            <person name="Mondo S."/>
            <person name="Pangilinan J."/>
            <person name="Lipzen A."/>
            <person name="He G."/>
            <person name="Amirebrahimi M."/>
            <person name="Grigoriev I.V."/>
            <person name="Miller A.N."/>
        </authorList>
    </citation>
    <scope>NUCLEOTIDE SEQUENCE [LARGE SCALE GENOMIC DNA]</scope>
    <source>
        <strain evidence="6 7">B22-T-1</strain>
    </source>
</reference>
<dbReference type="GO" id="GO:0070124">
    <property type="term" value="P:mitochondrial translational initiation"/>
    <property type="evidence" value="ECO:0007669"/>
    <property type="project" value="TreeGrafter"/>
</dbReference>
<keyword evidence="3" id="KW-0648">Protein biosynthesis</keyword>
<evidence type="ECO:0008006" key="8">
    <source>
        <dbReference type="Google" id="ProtNLM"/>
    </source>
</evidence>
<keyword evidence="7" id="KW-1185">Reference proteome</keyword>
<dbReference type="GO" id="GO:0005739">
    <property type="term" value="C:mitochondrion"/>
    <property type="evidence" value="ECO:0007669"/>
    <property type="project" value="TreeGrafter"/>
</dbReference>
<feature type="region of interest" description="Disordered" evidence="5">
    <location>
        <begin position="64"/>
        <end position="99"/>
    </location>
</feature>
<dbReference type="PANTHER" id="PTHR10938">
    <property type="entry name" value="TRANSLATION INITIATION FACTOR IF-3"/>
    <property type="match status" value="1"/>
</dbReference>
<organism evidence="6 7">
    <name type="scientific">Coniella lustricola</name>
    <dbReference type="NCBI Taxonomy" id="2025994"/>
    <lineage>
        <taxon>Eukaryota</taxon>
        <taxon>Fungi</taxon>
        <taxon>Dikarya</taxon>
        <taxon>Ascomycota</taxon>
        <taxon>Pezizomycotina</taxon>
        <taxon>Sordariomycetes</taxon>
        <taxon>Sordariomycetidae</taxon>
        <taxon>Diaporthales</taxon>
        <taxon>Schizoparmaceae</taxon>
        <taxon>Coniella</taxon>
    </lineage>
</organism>
<dbReference type="SUPFAM" id="SSF55200">
    <property type="entry name" value="Translation initiation factor IF3, C-terminal domain"/>
    <property type="match status" value="1"/>
</dbReference>
<gene>
    <name evidence="6" type="ORF">BD289DRAFT_423269</name>
</gene>
<evidence type="ECO:0000256" key="3">
    <source>
        <dbReference type="ARBA" id="ARBA00022917"/>
    </source>
</evidence>
<dbReference type="PANTHER" id="PTHR10938:SF0">
    <property type="entry name" value="TRANSLATION INITIATION FACTOR IF-3, MITOCHONDRIAL"/>
    <property type="match status" value="1"/>
</dbReference>
<dbReference type="Gene3D" id="3.30.110.10">
    <property type="entry name" value="Translation initiation factor 3 (IF-3), C-terminal domain"/>
    <property type="match status" value="1"/>
</dbReference>
<dbReference type="STRING" id="2025994.A0A2T3AJV6"/>
<evidence type="ECO:0000256" key="2">
    <source>
        <dbReference type="ARBA" id="ARBA00022540"/>
    </source>
</evidence>
<dbReference type="GO" id="GO:0043022">
    <property type="term" value="F:ribosome binding"/>
    <property type="evidence" value="ECO:0007669"/>
    <property type="project" value="TreeGrafter"/>
</dbReference>
<sequence length="301" mass="33806">MASSKCAFNTATALRRVFIPSSLGTTDCLHVTRIFVPALLPAATQQIRAATWDRSFGGAGTWGANNTRAAPAKRGPAAFDRPPQMSPLPRRPKKNASAPRVVAKLGRLPRDDEIRPPFVHLKELSSDGREMLSEPQRVKELLQEIDTKTHSLQVIHMPDLEDPNPSALKWPIAVIINKKEELQRQQHEKEQRKKQAATNKEKELEINWSMTQHDLEHKVKNMQRFLAKGYKVQVLFQKKRKAKVQSTEKEAQALVDRVVEGTLEVPGAKEWKGREGKLLNTLKLFLQGKAQEAPSGASIDE</sequence>